<evidence type="ECO:0000256" key="4">
    <source>
        <dbReference type="ARBA" id="ARBA00022553"/>
    </source>
</evidence>
<evidence type="ECO:0000259" key="13">
    <source>
        <dbReference type="Pfam" id="PF21913"/>
    </source>
</evidence>
<comment type="subcellular location">
    <subcellularLocation>
        <location evidence="1">Nucleus</location>
    </subcellularLocation>
</comment>
<dbReference type="FunFam" id="1.10.472.10:FF:000054">
    <property type="entry name" value="origin recognition complex subunit 6"/>
    <property type="match status" value="1"/>
</dbReference>
<reference evidence="14" key="2">
    <citation type="submission" date="2025-08" db="UniProtKB">
        <authorList>
            <consortium name="Ensembl"/>
        </authorList>
    </citation>
    <scope>IDENTIFICATION</scope>
</reference>
<evidence type="ECO:0000256" key="6">
    <source>
        <dbReference type="ARBA" id="ARBA00022843"/>
    </source>
</evidence>
<evidence type="ECO:0000256" key="11">
    <source>
        <dbReference type="SAM" id="MobiDB-lite"/>
    </source>
</evidence>
<dbReference type="Ensembl" id="ENSPSNT00000032745.1">
    <property type="protein sequence ID" value="ENSPSNP00000029173.1"/>
    <property type="gene ID" value="ENSPSNG00000021135.1"/>
</dbReference>
<reference evidence="14" key="1">
    <citation type="submission" date="2019-08" db="EMBL/GenBank/DDBJ databases">
        <title>Phocoena sinus (Vaquita) genome, mPhoSin1, primary haplotype.</title>
        <authorList>
            <person name="Morin P."/>
            <person name="Mountcastle J."/>
            <person name="Fungtammasan C."/>
            <person name="Rhie A."/>
            <person name="Rojas-Bracho L."/>
            <person name="Smith C.R."/>
            <person name="Taylor B.L."/>
            <person name="Gulland F.M.D."/>
            <person name="Musser W."/>
            <person name="Houck M."/>
            <person name="Haase B."/>
            <person name="Paez S."/>
            <person name="Howe K."/>
            <person name="Torrance J."/>
            <person name="Formenti G."/>
            <person name="Phillippy A."/>
            <person name="Ryder O."/>
            <person name="Jarvis E.D."/>
            <person name="Fedrigo O."/>
        </authorList>
    </citation>
    <scope>NUCLEOTIDE SEQUENCE [LARGE SCALE GENOMIC DNA]</scope>
</reference>
<dbReference type="GO" id="GO:0005664">
    <property type="term" value="C:nuclear origin of replication recognition complex"/>
    <property type="evidence" value="ECO:0007669"/>
    <property type="project" value="InterPro"/>
</dbReference>
<evidence type="ECO:0000256" key="10">
    <source>
        <dbReference type="ARBA" id="ARBA00069654"/>
    </source>
</evidence>
<dbReference type="Gene3D" id="1.10.472.10">
    <property type="entry name" value="Cyclin-like"/>
    <property type="match status" value="1"/>
</dbReference>
<dbReference type="Proteomes" id="UP000694554">
    <property type="component" value="Chromosome 19"/>
</dbReference>
<evidence type="ECO:0000313" key="14">
    <source>
        <dbReference type="Ensembl" id="ENSPSNP00000029173.1"/>
    </source>
</evidence>
<evidence type="ECO:0000313" key="15">
    <source>
        <dbReference type="Proteomes" id="UP000694554"/>
    </source>
</evidence>
<keyword evidence="15" id="KW-1185">Reference proteome</keyword>
<keyword evidence="5" id="KW-0235">DNA replication</keyword>
<dbReference type="PANTHER" id="PTHR13394:SF0">
    <property type="entry name" value="ORIGIN RECOGNITION COMPLEX SUBUNIT 6"/>
    <property type="match status" value="1"/>
</dbReference>
<keyword evidence="7" id="KW-0238">DNA-binding</keyword>
<gene>
    <name evidence="14" type="primary">ORC6</name>
</gene>
<keyword evidence="8" id="KW-0539">Nucleus</keyword>
<dbReference type="Pfam" id="PF21913">
    <property type="entry name" value="ORC6_2nd"/>
    <property type="match status" value="1"/>
</dbReference>
<keyword evidence="6" id="KW-0832">Ubl conjugation</keyword>
<organism evidence="14 15">
    <name type="scientific">Phocoena sinus</name>
    <name type="common">Vaquita</name>
    <dbReference type="NCBI Taxonomy" id="42100"/>
    <lineage>
        <taxon>Eukaryota</taxon>
        <taxon>Metazoa</taxon>
        <taxon>Chordata</taxon>
        <taxon>Craniata</taxon>
        <taxon>Vertebrata</taxon>
        <taxon>Euteleostomi</taxon>
        <taxon>Mammalia</taxon>
        <taxon>Eutheria</taxon>
        <taxon>Laurasiatheria</taxon>
        <taxon>Artiodactyla</taxon>
        <taxon>Whippomorpha</taxon>
        <taxon>Cetacea</taxon>
        <taxon>Odontoceti</taxon>
        <taxon>Phocoenidae</taxon>
        <taxon>Phocoena</taxon>
    </lineage>
</organism>
<keyword evidence="3" id="KW-1017">Isopeptide bond</keyword>
<dbReference type="PROSITE" id="PS51257">
    <property type="entry name" value="PROKAR_LIPOPROTEIN"/>
    <property type="match status" value="1"/>
</dbReference>
<evidence type="ECO:0000256" key="3">
    <source>
        <dbReference type="ARBA" id="ARBA00022499"/>
    </source>
</evidence>
<dbReference type="AlphaFoldDB" id="A0A8C9EAL5"/>
<evidence type="ECO:0000256" key="5">
    <source>
        <dbReference type="ARBA" id="ARBA00022705"/>
    </source>
</evidence>
<dbReference type="CDD" id="cd11583">
    <property type="entry name" value="Orc6_mid"/>
    <property type="match status" value="1"/>
</dbReference>
<dbReference type="KEGG" id="psiu:116744799"/>
<dbReference type="GO" id="GO:0006270">
    <property type="term" value="P:DNA replication initiation"/>
    <property type="evidence" value="ECO:0007669"/>
    <property type="project" value="TreeGrafter"/>
</dbReference>
<comment type="similarity">
    <text evidence="2">Belongs to the ORC6 family.</text>
</comment>
<accession>A0A8C9EAL5</accession>
<evidence type="ECO:0000256" key="2">
    <source>
        <dbReference type="ARBA" id="ARBA00010840"/>
    </source>
</evidence>
<dbReference type="InterPro" id="IPR020529">
    <property type="entry name" value="ORC6_met/pln"/>
</dbReference>
<dbReference type="RefSeq" id="XP_032470788.1">
    <property type="nucleotide sequence ID" value="XM_032614897.1"/>
</dbReference>
<dbReference type="CDD" id="cd16075">
    <property type="entry name" value="ORC6_CTD"/>
    <property type="match status" value="1"/>
</dbReference>
<dbReference type="GeneTree" id="ENSGT00390000007370"/>
<dbReference type="PANTHER" id="PTHR13394">
    <property type="entry name" value="ORIGIN RECOGNITION COMPLEX SUBUNIT 6"/>
    <property type="match status" value="1"/>
</dbReference>
<evidence type="ECO:0000256" key="1">
    <source>
        <dbReference type="ARBA" id="ARBA00004123"/>
    </source>
</evidence>
<evidence type="ECO:0000259" key="12">
    <source>
        <dbReference type="Pfam" id="PF05460"/>
    </source>
</evidence>
<feature type="domain" description="ORC6 second cyclin-like" evidence="13">
    <location>
        <begin position="162"/>
        <end position="248"/>
    </location>
</feature>
<feature type="region of interest" description="Disordered" evidence="11">
    <location>
        <begin position="253"/>
        <end position="272"/>
    </location>
</feature>
<sequence>MPWRVYSQSARSRGRPGLVYGVVATSCPNQSRCSGGVGPGPHWLARRPRAGFVALPLFAGVVFVRAMEPGLIRRLAPRLGIAEPEVLRKAEEYLRLSHVKCIGLAARTTETSNAVMCLDLAASCMKCPLDREYLIKLSGLNKKMYQSCLKSFECLLGLNSNIGIRDLAVQFSCTEAVNMASKMLQSYESSLPQTQQVDLDLSRPLFTTAALLSACKILKLKVDRNKMAATSGVKKAMFDRLCKQLEKIGQQIDREPGDSATPPWKKKKTVVEPSATEIENVVEIPHKPQKDEDLTEDYEQWKRKILENAAKAQKATTE</sequence>
<dbReference type="InterPro" id="IPR054113">
    <property type="entry name" value="ORC6_cyclin-like_2nd"/>
</dbReference>
<feature type="domain" description="ORC6 first cyclin-like" evidence="12">
    <location>
        <begin position="72"/>
        <end position="159"/>
    </location>
</feature>
<dbReference type="InterPro" id="IPR008721">
    <property type="entry name" value="ORC6_cyclin_first"/>
</dbReference>
<dbReference type="GO" id="GO:0003677">
    <property type="term" value="F:DNA binding"/>
    <property type="evidence" value="ECO:0007669"/>
    <property type="project" value="UniProtKB-KW"/>
</dbReference>
<proteinExistence type="inferred from homology"/>
<dbReference type="GeneID" id="116744799"/>
<protein>
    <recommendedName>
        <fullName evidence="10">Origin recognition complex subunit 6</fullName>
    </recommendedName>
</protein>
<evidence type="ECO:0000256" key="8">
    <source>
        <dbReference type="ARBA" id="ARBA00023242"/>
    </source>
</evidence>
<evidence type="ECO:0000256" key="7">
    <source>
        <dbReference type="ARBA" id="ARBA00023125"/>
    </source>
</evidence>
<evidence type="ECO:0000256" key="9">
    <source>
        <dbReference type="ARBA" id="ARBA00062917"/>
    </source>
</evidence>
<name>A0A8C9EAL5_PHOSS</name>
<reference evidence="14" key="3">
    <citation type="submission" date="2025-09" db="UniProtKB">
        <authorList>
            <consortium name="Ensembl"/>
        </authorList>
    </citation>
    <scope>IDENTIFICATION</scope>
</reference>
<keyword evidence="4" id="KW-0597">Phosphoprotein</keyword>
<dbReference type="Pfam" id="PF05460">
    <property type="entry name" value="ORC6"/>
    <property type="match status" value="1"/>
</dbReference>
<dbReference type="CTD" id="23594"/>
<comment type="subunit">
    <text evidence="9">Component of ORC, a complex composed of at least 6 subunits: ORC1, ORC2, ORC3, ORC4, ORC5 and ORC6. ORC is regulated in a cell-cycle dependent manner. It is sequentially assembled at the exit from anaphase of mitosis and disassembled as cells enter S phase. Interacts with DBF4.</text>
</comment>